<reference evidence="1" key="1">
    <citation type="submission" date="2019-08" db="EMBL/GenBank/DDBJ databases">
        <authorList>
            <person name="Kucharzyk K."/>
            <person name="Murdoch R.W."/>
            <person name="Higgins S."/>
            <person name="Loffler F."/>
        </authorList>
    </citation>
    <scope>NUCLEOTIDE SEQUENCE</scope>
</reference>
<dbReference type="EMBL" id="VSSQ01023178">
    <property type="protein sequence ID" value="MPM69948.1"/>
    <property type="molecule type" value="Genomic_DNA"/>
</dbReference>
<organism evidence="1">
    <name type="scientific">bioreactor metagenome</name>
    <dbReference type="NCBI Taxonomy" id="1076179"/>
    <lineage>
        <taxon>unclassified sequences</taxon>
        <taxon>metagenomes</taxon>
        <taxon>ecological metagenomes</taxon>
    </lineage>
</organism>
<dbReference type="AlphaFoldDB" id="A0A645BXW2"/>
<sequence>MSFIKSFAFLFPSSARSFILFLFSDTIAISADAKNALSIVKMTINISCEVIFAGSGSNSIVIPPKIENF</sequence>
<gene>
    <name evidence="1" type="ORF">SDC9_116896</name>
</gene>
<comment type="caution">
    <text evidence="1">The sequence shown here is derived from an EMBL/GenBank/DDBJ whole genome shotgun (WGS) entry which is preliminary data.</text>
</comment>
<accession>A0A645BXW2</accession>
<name>A0A645BXW2_9ZZZZ</name>
<protein>
    <submittedName>
        <fullName evidence="1">Uncharacterized protein</fullName>
    </submittedName>
</protein>
<evidence type="ECO:0000313" key="1">
    <source>
        <dbReference type="EMBL" id="MPM69948.1"/>
    </source>
</evidence>
<proteinExistence type="predicted"/>